<dbReference type="InterPro" id="IPR007815">
    <property type="entry name" value="Emycin_Estase"/>
</dbReference>
<dbReference type="PIRSF" id="PIRSF036794">
    <property type="entry name" value="UCP_erythr_ester"/>
    <property type="match status" value="1"/>
</dbReference>
<dbReference type="AlphaFoldDB" id="A0A7W7S2H2"/>
<dbReference type="Gene3D" id="3.40.1660.10">
    <property type="entry name" value="EreA-like (biosynthetic domain)"/>
    <property type="match status" value="1"/>
</dbReference>
<comment type="caution">
    <text evidence="1">The sequence shown here is derived from an EMBL/GenBank/DDBJ whole genome shotgun (WGS) entry which is preliminary data.</text>
</comment>
<dbReference type="GO" id="GO:0046677">
    <property type="term" value="P:response to antibiotic"/>
    <property type="evidence" value="ECO:0007669"/>
    <property type="project" value="InterPro"/>
</dbReference>
<name>A0A7W7S2H2_9ACTN</name>
<gene>
    <name evidence="1" type="ORF">FHR32_006961</name>
</gene>
<dbReference type="InterPro" id="IPR052036">
    <property type="entry name" value="Hydrolase/PRTase-associated"/>
</dbReference>
<protein>
    <submittedName>
        <fullName evidence="1">Erythromycin esterase-like protein</fullName>
    </submittedName>
</protein>
<dbReference type="Proteomes" id="UP000534286">
    <property type="component" value="Unassembled WGS sequence"/>
</dbReference>
<organism evidence="1 2">
    <name type="scientific">Streptosporangium album</name>
    <dbReference type="NCBI Taxonomy" id="47479"/>
    <lineage>
        <taxon>Bacteria</taxon>
        <taxon>Bacillati</taxon>
        <taxon>Actinomycetota</taxon>
        <taxon>Actinomycetes</taxon>
        <taxon>Streptosporangiales</taxon>
        <taxon>Streptosporangiaceae</taxon>
        <taxon>Streptosporangium</taxon>
    </lineage>
</organism>
<evidence type="ECO:0000313" key="1">
    <source>
        <dbReference type="EMBL" id="MBB4942575.1"/>
    </source>
</evidence>
<keyword evidence="2" id="KW-1185">Reference proteome</keyword>
<dbReference type="EMBL" id="JACHJU010000003">
    <property type="protein sequence ID" value="MBB4942575.1"/>
    <property type="molecule type" value="Genomic_DNA"/>
</dbReference>
<evidence type="ECO:0000313" key="2">
    <source>
        <dbReference type="Proteomes" id="UP000534286"/>
    </source>
</evidence>
<dbReference type="Gene3D" id="1.20.1440.30">
    <property type="entry name" value="Biosynthetic Protein domain"/>
    <property type="match status" value="1"/>
</dbReference>
<dbReference type="CDD" id="cd14728">
    <property type="entry name" value="Ere-like"/>
    <property type="match status" value="1"/>
</dbReference>
<reference evidence="1 2" key="1">
    <citation type="submission" date="2020-08" db="EMBL/GenBank/DDBJ databases">
        <title>Sequencing the genomes of 1000 actinobacteria strains.</title>
        <authorList>
            <person name="Klenk H.-P."/>
        </authorList>
    </citation>
    <scope>NUCLEOTIDE SEQUENCE [LARGE SCALE GENOMIC DNA]</scope>
    <source>
        <strain evidence="1 2">DSM 43023</strain>
    </source>
</reference>
<sequence length="432" mass="48712">MDGTDEVRGMALPLEETADLDPLMNRVGEARCVLIGEASHGTHEFYAWRAALTRRLIEERGFSFVAVEGDWPDCWEVNRSVMLADGAPEDPQEVLDAYRRWPTWMWANLETAHFCRWLRSHNTGLPHGERAGFYGLDVYSLWDSLRAIILYLHEYHPDYMENALEAYRCFEPYNEDPQAYARGTRLVPAGCEQEVAELLSRIRKTVSADPADPAERLNIWQNAEVATAAERYYRSMISGGAESWNVRDTHMADTLDRLLHFHGDGAKAVVWAHNTHIGDARATDMARGGIVNLGHLARERHGPDDVVLVGFATAYGEVIAAPRWGAPMEVMQVPPPPPDTLEGLLCSPETDLDHRALFVFADQPDAGWLTTRLGHRAIGVVYDPIRERRNYVPSRVGDRYDALCWIARTSALQPLHMERESRGELETLPTGV</sequence>
<dbReference type="Pfam" id="PF05139">
    <property type="entry name" value="Erythro_esteras"/>
    <property type="match status" value="1"/>
</dbReference>
<dbReference type="PANTHER" id="PTHR31299">
    <property type="entry name" value="ESTERASE, PUTATIVE (AFU_ORTHOLOGUE AFUA_1G05850)-RELATED"/>
    <property type="match status" value="1"/>
</dbReference>
<dbReference type="PANTHER" id="PTHR31299:SF0">
    <property type="entry name" value="ESTERASE, PUTATIVE (AFU_ORTHOLOGUE AFUA_1G05850)-RELATED"/>
    <property type="match status" value="1"/>
</dbReference>
<proteinExistence type="predicted"/>
<dbReference type="SUPFAM" id="SSF159501">
    <property type="entry name" value="EreA/ChaN-like"/>
    <property type="match status" value="1"/>
</dbReference>
<dbReference type="Gene3D" id="3.30.1870.10">
    <property type="entry name" value="EreA-like, domain 2"/>
    <property type="match status" value="1"/>
</dbReference>
<dbReference type="RefSeq" id="WP_184758518.1">
    <property type="nucleotide sequence ID" value="NZ_BAABEK010000053.1"/>
</dbReference>
<dbReference type="InterPro" id="IPR014622">
    <property type="entry name" value="UCP036794_erythomycin"/>
</dbReference>
<accession>A0A7W7S2H2</accession>